<evidence type="ECO:0000256" key="4">
    <source>
        <dbReference type="ARBA" id="ARBA00022679"/>
    </source>
</evidence>
<comment type="similarity">
    <text evidence="8">Belongs to the MGMT family.</text>
</comment>
<evidence type="ECO:0000256" key="5">
    <source>
        <dbReference type="ARBA" id="ARBA00022763"/>
    </source>
</evidence>
<feature type="active site" description="Nucleophile; methyl group acceptor" evidence="8">
    <location>
        <position position="136"/>
    </location>
</feature>
<comment type="catalytic activity">
    <reaction evidence="7 8">
        <text>a 6-O-methyl-2'-deoxyguanosine in DNA + L-cysteinyl-[protein] = S-methyl-L-cysteinyl-[protein] + a 2'-deoxyguanosine in DNA</text>
        <dbReference type="Rhea" id="RHEA:24000"/>
        <dbReference type="Rhea" id="RHEA-COMP:10131"/>
        <dbReference type="Rhea" id="RHEA-COMP:10132"/>
        <dbReference type="Rhea" id="RHEA-COMP:11367"/>
        <dbReference type="Rhea" id="RHEA-COMP:11368"/>
        <dbReference type="ChEBI" id="CHEBI:29950"/>
        <dbReference type="ChEBI" id="CHEBI:82612"/>
        <dbReference type="ChEBI" id="CHEBI:85445"/>
        <dbReference type="ChEBI" id="CHEBI:85448"/>
        <dbReference type="EC" id="2.1.1.63"/>
    </reaction>
</comment>
<evidence type="ECO:0000313" key="12">
    <source>
        <dbReference type="Proteomes" id="UP000322530"/>
    </source>
</evidence>
<dbReference type="InterPro" id="IPR023546">
    <property type="entry name" value="MGMT"/>
</dbReference>
<dbReference type="EC" id="2.1.1.63" evidence="8"/>
<evidence type="ECO:0000256" key="7">
    <source>
        <dbReference type="ARBA" id="ARBA00049348"/>
    </source>
</evidence>
<dbReference type="GO" id="GO:0005737">
    <property type="term" value="C:cytoplasm"/>
    <property type="evidence" value="ECO:0007669"/>
    <property type="project" value="UniProtKB-SubCell"/>
</dbReference>
<feature type="domain" description="Methylguanine DNA methyltransferase ribonuclease-like" evidence="10">
    <location>
        <begin position="4"/>
        <end position="80"/>
    </location>
</feature>
<keyword evidence="5 8" id="KW-0227">DNA damage</keyword>
<evidence type="ECO:0000259" key="9">
    <source>
        <dbReference type="Pfam" id="PF01035"/>
    </source>
</evidence>
<dbReference type="InterPro" id="IPR014048">
    <property type="entry name" value="MethylDNA_cys_MeTrfase_DNA-bd"/>
</dbReference>
<dbReference type="GO" id="GO:0032259">
    <property type="term" value="P:methylation"/>
    <property type="evidence" value="ECO:0007669"/>
    <property type="project" value="UniProtKB-KW"/>
</dbReference>
<keyword evidence="2 8" id="KW-0963">Cytoplasm</keyword>
<comment type="subcellular location">
    <subcellularLocation>
        <location evidence="8">Cytoplasm</location>
    </subcellularLocation>
</comment>
<dbReference type="NCBIfam" id="TIGR00589">
    <property type="entry name" value="ogt"/>
    <property type="match status" value="1"/>
</dbReference>
<dbReference type="InterPro" id="IPR036217">
    <property type="entry name" value="MethylDNA_cys_MeTrfase_DNAb"/>
</dbReference>
<dbReference type="SUPFAM" id="SSF53155">
    <property type="entry name" value="Methylated DNA-protein cysteine methyltransferase domain"/>
    <property type="match status" value="1"/>
</dbReference>
<evidence type="ECO:0000256" key="6">
    <source>
        <dbReference type="ARBA" id="ARBA00023204"/>
    </source>
</evidence>
<dbReference type="RefSeq" id="WP_149400584.1">
    <property type="nucleotide sequence ID" value="NZ_BIXY01000011.1"/>
</dbReference>
<dbReference type="GO" id="GO:0006307">
    <property type="term" value="P:DNA alkylation repair"/>
    <property type="evidence" value="ECO:0007669"/>
    <property type="project" value="UniProtKB-UniRule"/>
</dbReference>
<dbReference type="InterPro" id="IPR001497">
    <property type="entry name" value="MethylDNA_cys_MeTrfase_AS"/>
</dbReference>
<comment type="miscellaneous">
    <text evidence="8">This enzyme catalyzes only one turnover and therefore is not strictly catalytic. According to one definition, an enzyme is a biocatalyst that acts repeatedly and over many reaction cycles.</text>
</comment>
<dbReference type="Proteomes" id="UP000322530">
    <property type="component" value="Unassembled WGS sequence"/>
</dbReference>
<feature type="domain" description="Methylated-DNA-[protein]-cysteine S-methyltransferase DNA binding" evidence="9">
    <location>
        <begin position="85"/>
        <end position="164"/>
    </location>
</feature>
<dbReference type="Gene3D" id="1.10.10.10">
    <property type="entry name" value="Winged helix-like DNA-binding domain superfamily/Winged helix DNA-binding domain"/>
    <property type="match status" value="1"/>
</dbReference>
<dbReference type="HAMAP" id="MF_00772">
    <property type="entry name" value="OGT"/>
    <property type="match status" value="1"/>
</dbReference>
<dbReference type="SUPFAM" id="SSF46767">
    <property type="entry name" value="Methylated DNA-protein cysteine methyltransferase, C-terminal domain"/>
    <property type="match status" value="1"/>
</dbReference>
<dbReference type="AlphaFoldDB" id="A0A5A5T8I4"/>
<keyword evidence="4 8" id="KW-0808">Transferase</keyword>
<dbReference type="PANTHER" id="PTHR10815">
    <property type="entry name" value="METHYLATED-DNA--PROTEIN-CYSTEINE METHYLTRANSFERASE"/>
    <property type="match status" value="1"/>
</dbReference>
<dbReference type="InterPro" id="IPR036631">
    <property type="entry name" value="MGMT_N_sf"/>
</dbReference>
<accession>A0A5A5T8I4</accession>
<comment type="function">
    <text evidence="8">Involved in the cellular defense against the biological effects of O6-methylguanine (O6-MeG) and O4-methylthymine (O4-MeT) in DNA. Repairs the methylated nucleobase in DNA by stoichiometrically transferring the methyl group to a cysteine residue in the enzyme. This is a suicide reaction: the enzyme is irreversibly inactivated.</text>
</comment>
<organism evidence="11 12">
    <name type="scientific">Dictyobacter arantiisoli</name>
    <dbReference type="NCBI Taxonomy" id="2014874"/>
    <lineage>
        <taxon>Bacteria</taxon>
        <taxon>Bacillati</taxon>
        <taxon>Chloroflexota</taxon>
        <taxon>Ktedonobacteria</taxon>
        <taxon>Ktedonobacterales</taxon>
        <taxon>Dictyobacteraceae</taxon>
        <taxon>Dictyobacter</taxon>
    </lineage>
</organism>
<evidence type="ECO:0000259" key="10">
    <source>
        <dbReference type="Pfam" id="PF02870"/>
    </source>
</evidence>
<protein>
    <recommendedName>
        <fullName evidence="8">Methylated-DNA--protein-cysteine methyltransferase</fullName>
        <ecNumber evidence="8">2.1.1.63</ecNumber>
    </recommendedName>
    <alternativeName>
        <fullName evidence="8">6-O-methylguanine-DNA methyltransferase</fullName>
        <shortName evidence="8">MGMT</shortName>
    </alternativeName>
    <alternativeName>
        <fullName evidence="8">O-6-methylguanine-DNA-alkyltransferase</fullName>
    </alternativeName>
</protein>
<dbReference type="Gene3D" id="3.30.160.70">
    <property type="entry name" value="Methylated DNA-protein cysteine methyltransferase domain"/>
    <property type="match status" value="1"/>
</dbReference>
<keyword evidence="12" id="KW-1185">Reference proteome</keyword>
<reference evidence="11 12" key="1">
    <citation type="submission" date="2019-01" db="EMBL/GenBank/DDBJ databases">
        <title>Draft genome sequence of Dictyobacter sp. Uno17.</title>
        <authorList>
            <person name="Wang C.M."/>
            <person name="Zheng Y."/>
            <person name="Sakai Y."/>
            <person name="Abe K."/>
            <person name="Yokota A."/>
            <person name="Yabe S."/>
        </authorList>
    </citation>
    <scope>NUCLEOTIDE SEQUENCE [LARGE SCALE GENOMIC DNA]</scope>
    <source>
        <strain evidence="11 12">Uno17</strain>
    </source>
</reference>
<dbReference type="Pfam" id="PF01035">
    <property type="entry name" value="DNA_binding_1"/>
    <property type="match status" value="1"/>
</dbReference>
<comment type="caution">
    <text evidence="11">The sequence shown here is derived from an EMBL/GenBank/DDBJ whole genome shotgun (WGS) entry which is preliminary data.</text>
</comment>
<evidence type="ECO:0000256" key="8">
    <source>
        <dbReference type="HAMAP-Rule" id="MF_00772"/>
    </source>
</evidence>
<dbReference type="PROSITE" id="PS00374">
    <property type="entry name" value="MGMT"/>
    <property type="match status" value="1"/>
</dbReference>
<dbReference type="EMBL" id="BIXY01000011">
    <property type="protein sequence ID" value="GCF07575.1"/>
    <property type="molecule type" value="Genomic_DNA"/>
</dbReference>
<gene>
    <name evidence="11" type="primary">ogt</name>
    <name evidence="11" type="ORF">KDI_11390</name>
</gene>
<proteinExistence type="inferred from homology"/>
<dbReference type="InterPro" id="IPR036388">
    <property type="entry name" value="WH-like_DNA-bd_sf"/>
</dbReference>
<dbReference type="Pfam" id="PF02870">
    <property type="entry name" value="Methyltransf_1N"/>
    <property type="match status" value="1"/>
</dbReference>
<evidence type="ECO:0000256" key="1">
    <source>
        <dbReference type="ARBA" id="ARBA00001286"/>
    </source>
</evidence>
<dbReference type="OrthoDB" id="9802228at2"/>
<evidence type="ECO:0000256" key="2">
    <source>
        <dbReference type="ARBA" id="ARBA00022490"/>
    </source>
</evidence>
<dbReference type="InterPro" id="IPR008332">
    <property type="entry name" value="MethylG_MeTrfase_N"/>
</dbReference>
<sequence length="181" mass="19944">MKELLYDTVESPIGPIVLVVDGERLCSLDYTDYEPRMLRLLEQRYRSIHLQPAIDPCGFSSSLRAYLAGDYHSLDTIPVSTGGTPFQQQVWQALRNIPSGTTITYGELAARLGNPTAYRAVGGTNALNPVAIVLPCHRVVGANQSLTGYAGGLERKQWLLQHEGYSNQPKKTRRQLSTAAL</sequence>
<dbReference type="FunFam" id="1.10.10.10:FF:000337">
    <property type="entry name" value="Methylated-DNA--protein-cysteine methyltransferase"/>
    <property type="match status" value="1"/>
</dbReference>
<evidence type="ECO:0000256" key="3">
    <source>
        <dbReference type="ARBA" id="ARBA00022603"/>
    </source>
</evidence>
<keyword evidence="3 8" id="KW-0489">Methyltransferase</keyword>
<keyword evidence="6 8" id="KW-0234">DNA repair</keyword>
<name>A0A5A5T8I4_9CHLR</name>
<dbReference type="GO" id="GO:0003908">
    <property type="term" value="F:methylated-DNA-[protein]-cysteine S-methyltransferase activity"/>
    <property type="evidence" value="ECO:0007669"/>
    <property type="project" value="UniProtKB-UniRule"/>
</dbReference>
<comment type="catalytic activity">
    <reaction evidence="1 8">
        <text>a 4-O-methyl-thymidine in DNA + L-cysteinyl-[protein] = a thymidine in DNA + S-methyl-L-cysteinyl-[protein]</text>
        <dbReference type="Rhea" id="RHEA:53428"/>
        <dbReference type="Rhea" id="RHEA-COMP:10131"/>
        <dbReference type="Rhea" id="RHEA-COMP:10132"/>
        <dbReference type="Rhea" id="RHEA-COMP:13555"/>
        <dbReference type="Rhea" id="RHEA-COMP:13556"/>
        <dbReference type="ChEBI" id="CHEBI:29950"/>
        <dbReference type="ChEBI" id="CHEBI:82612"/>
        <dbReference type="ChEBI" id="CHEBI:137386"/>
        <dbReference type="ChEBI" id="CHEBI:137387"/>
        <dbReference type="EC" id="2.1.1.63"/>
    </reaction>
</comment>
<dbReference type="PANTHER" id="PTHR10815:SF5">
    <property type="entry name" value="METHYLATED-DNA--PROTEIN-CYSTEINE METHYLTRANSFERASE"/>
    <property type="match status" value="1"/>
</dbReference>
<evidence type="ECO:0000313" key="11">
    <source>
        <dbReference type="EMBL" id="GCF07575.1"/>
    </source>
</evidence>
<dbReference type="CDD" id="cd06445">
    <property type="entry name" value="ATase"/>
    <property type="match status" value="1"/>
</dbReference>